<dbReference type="RefSeq" id="WP_340674623.1">
    <property type="nucleotide sequence ID" value="NZ_JBHTIT010000001.1"/>
</dbReference>
<dbReference type="Proteomes" id="UP001597044">
    <property type="component" value="Unassembled WGS sequence"/>
</dbReference>
<sequence>MTEFSWPVRVYIEDTDAGGIVYYVNYLKFFERARTECLRSLGFDHYLTSPDPVLFVVRHASVDYKQPARLDDHLMVSAAISKIGRASLHFRQRITRAGVFIADAHIEVACVDQQHLKPRPLPTTLSDLLAPLLGNTP</sequence>
<dbReference type="Pfam" id="PF03061">
    <property type="entry name" value="4HBT"/>
    <property type="match status" value="1"/>
</dbReference>
<organism evidence="4 5">
    <name type="scientific">Paraperlucidibaca wandonensis</name>
    <dbReference type="NCBI Taxonomy" id="1268273"/>
    <lineage>
        <taxon>Bacteria</taxon>
        <taxon>Pseudomonadati</taxon>
        <taxon>Pseudomonadota</taxon>
        <taxon>Gammaproteobacteria</taxon>
        <taxon>Moraxellales</taxon>
        <taxon>Moraxellaceae</taxon>
        <taxon>Paraperlucidibaca</taxon>
    </lineage>
</organism>
<comment type="caution">
    <text evidence="4">The sequence shown here is derived from an EMBL/GenBank/DDBJ whole genome shotgun (WGS) entry which is preliminary data.</text>
</comment>
<evidence type="ECO:0000313" key="5">
    <source>
        <dbReference type="Proteomes" id="UP001597044"/>
    </source>
</evidence>
<dbReference type="PANTHER" id="PTHR31793">
    <property type="entry name" value="4-HYDROXYBENZOYL-COA THIOESTERASE FAMILY MEMBER"/>
    <property type="match status" value="1"/>
</dbReference>
<dbReference type="InterPro" id="IPR050563">
    <property type="entry name" value="4-hydroxybenzoyl-CoA_TE"/>
</dbReference>
<dbReference type="NCBIfam" id="TIGR02799">
    <property type="entry name" value="thio_ybgC"/>
    <property type="match status" value="1"/>
</dbReference>
<feature type="domain" description="Thioesterase" evidence="3">
    <location>
        <begin position="18"/>
        <end position="97"/>
    </location>
</feature>
<dbReference type="NCBIfam" id="TIGR00051">
    <property type="entry name" value="YbgC/FadM family acyl-CoA thioesterase"/>
    <property type="match status" value="1"/>
</dbReference>
<dbReference type="PIRSF" id="PIRSF003230">
    <property type="entry name" value="YbgC"/>
    <property type="match status" value="1"/>
</dbReference>
<evidence type="ECO:0000256" key="1">
    <source>
        <dbReference type="ARBA" id="ARBA00005953"/>
    </source>
</evidence>
<dbReference type="Gene3D" id="3.10.129.10">
    <property type="entry name" value="Hotdog Thioesterase"/>
    <property type="match status" value="1"/>
</dbReference>
<dbReference type="InterPro" id="IPR006683">
    <property type="entry name" value="Thioestr_dom"/>
</dbReference>
<accession>A0ABW3HHS9</accession>
<protein>
    <submittedName>
        <fullName evidence="4">Tol-pal system-associated acyl-CoA thioesterase</fullName>
    </submittedName>
</protein>
<dbReference type="PANTHER" id="PTHR31793:SF37">
    <property type="entry name" value="ACYL-COA THIOESTER HYDROLASE YBGC"/>
    <property type="match status" value="1"/>
</dbReference>
<comment type="similarity">
    <text evidence="1">Belongs to the 4-hydroxybenzoyl-CoA thioesterase family.</text>
</comment>
<keyword evidence="2" id="KW-0378">Hydrolase</keyword>
<gene>
    <name evidence="4" type="primary">ybgC</name>
    <name evidence="4" type="ORF">ACFQ0F_03725</name>
</gene>
<dbReference type="InterPro" id="IPR029069">
    <property type="entry name" value="HotDog_dom_sf"/>
</dbReference>
<dbReference type="InterPro" id="IPR006684">
    <property type="entry name" value="YbgC/YbaW"/>
</dbReference>
<evidence type="ECO:0000313" key="4">
    <source>
        <dbReference type="EMBL" id="MFD0949507.1"/>
    </source>
</evidence>
<dbReference type="InterPro" id="IPR014166">
    <property type="entry name" value="Tol-Pal_acyl-CoA_thioesterase"/>
</dbReference>
<dbReference type="SUPFAM" id="SSF54637">
    <property type="entry name" value="Thioesterase/thiol ester dehydrase-isomerase"/>
    <property type="match status" value="1"/>
</dbReference>
<proteinExistence type="inferred from homology"/>
<dbReference type="CDD" id="cd00586">
    <property type="entry name" value="4HBT"/>
    <property type="match status" value="1"/>
</dbReference>
<keyword evidence="5" id="KW-1185">Reference proteome</keyword>
<reference evidence="5" key="1">
    <citation type="journal article" date="2019" name="Int. J. Syst. Evol. Microbiol.">
        <title>The Global Catalogue of Microorganisms (GCM) 10K type strain sequencing project: providing services to taxonomists for standard genome sequencing and annotation.</title>
        <authorList>
            <consortium name="The Broad Institute Genomics Platform"/>
            <consortium name="The Broad Institute Genome Sequencing Center for Infectious Disease"/>
            <person name="Wu L."/>
            <person name="Ma J."/>
        </authorList>
    </citation>
    <scope>NUCLEOTIDE SEQUENCE [LARGE SCALE GENOMIC DNA]</scope>
    <source>
        <strain evidence="5">CCUG 63419</strain>
    </source>
</reference>
<name>A0ABW3HHS9_9GAMM</name>
<evidence type="ECO:0000256" key="2">
    <source>
        <dbReference type="ARBA" id="ARBA00022801"/>
    </source>
</evidence>
<dbReference type="EMBL" id="JBHTIT010000001">
    <property type="protein sequence ID" value="MFD0949507.1"/>
    <property type="molecule type" value="Genomic_DNA"/>
</dbReference>
<evidence type="ECO:0000259" key="3">
    <source>
        <dbReference type="Pfam" id="PF03061"/>
    </source>
</evidence>